<reference evidence="2" key="1">
    <citation type="journal article" date="2022" name="Microbiol. Resour. Announc.">
        <title>Draft Genome Sequence of a Methanogenic Archaeon from West Spitsbergen Permafrost.</title>
        <authorList>
            <person name="Trubitsyn V."/>
            <person name="Rivkina E."/>
            <person name="Shcherbakova V."/>
        </authorList>
    </citation>
    <scope>NUCLEOTIDE SEQUENCE [LARGE SCALE GENOMIC DNA]</scope>
    <source>
        <strain evidence="2">VT</strain>
    </source>
</reference>
<keyword evidence="2" id="KW-1185">Reference proteome</keyword>
<dbReference type="EMBL" id="JAIOUQ010000003">
    <property type="protein sequence ID" value="MBZ2165123.1"/>
    <property type="molecule type" value="Genomic_DNA"/>
</dbReference>
<organism evidence="1 2">
    <name type="scientific">Methanobacterium spitsbergense</name>
    <dbReference type="NCBI Taxonomy" id="2874285"/>
    <lineage>
        <taxon>Archaea</taxon>
        <taxon>Methanobacteriati</taxon>
        <taxon>Methanobacteriota</taxon>
        <taxon>Methanomada group</taxon>
        <taxon>Methanobacteria</taxon>
        <taxon>Methanobacteriales</taxon>
        <taxon>Methanobacteriaceae</taxon>
        <taxon>Methanobacterium</taxon>
    </lineage>
</organism>
<dbReference type="RefSeq" id="WP_223790749.1">
    <property type="nucleotide sequence ID" value="NZ_JAIOUQ010000003.1"/>
</dbReference>
<gene>
    <name evidence="1" type="ORF">K8N75_03580</name>
</gene>
<evidence type="ECO:0000313" key="1">
    <source>
        <dbReference type="EMBL" id="MBZ2165123.1"/>
    </source>
</evidence>
<accession>A0A8T5UWA1</accession>
<protein>
    <submittedName>
        <fullName evidence="1">Uncharacterized protein</fullName>
    </submittedName>
</protein>
<dbReference type="Proteomes" id="UP000825933">
    <property type="component" value="Unassembled WGS sequence"/>
</dbReference>
<sequence>MLFTNLPFFNMDAAMILLVLSIFWKSNPTAYVVPSRGNVLGPVPDNVCEVILLASFRVILPVQLPV</sequence>
<proteinExistence type="predicted"/>
<evidence type="ECO:0000313" key="2">
    <source>
        <dbReference type="Proteomes" id="UP000825933"/>
    </source>
</evidence>
<name>A0A8T5UWA1_9EURY</name>
<comment type="caution">
    <text evidence="1">The sequence shown here is derived from an EMBL/GenBank/DDBJ whole genome shotgun (WGS) entry which is preliminary data.</text>
</comment>
<dbReference type="AlphaFoldDB" id="A0A8T5UWA1"/>